<organism evidence="1 2">
    <name type="scientific">Trichinella papuae</name>
    <dbReference type="NCBI Taxonomy" id="268474"/>
    <lineage>
        <taxon>Eukaryota</taxon>
        <taxon>Metazoa</taxon>
        <taxon>Ecdysozoa</taxon>
        <taxon>Nematoda</taxon>
        <taxon>Enoplea</taxon>
        <taxon>Dorylaimia</taxon>
        <taxon>Trichinellida</taxon>
        <taxon>Trichinellidae</taxon>
        <taxon>Trichinella</taxon>
    </lineage>
</organism>
<evidence type="ECO:0000313" key="2">
    <source>
        <dbReference type="Proteomes" id="UP000054843"/>
    </source>
</evidence>
<reference evidence="1 2" key="1">
    <citation type="submission" date="2015-01" db="EMBL/GenBank/DDBJ databases">
        <title>Evolution of Trichinella species and genotypes.</title>
        <authorList>
            <person name="Korhonen P.K."/>
            <person name="Edoardo P."/>
            <person name="Giuseppe L.R."/>
            <person name="Gasser R.B."/>
        </authorList>
    </citation>
    <scope>NUCLEOTIDE SEQUENCE [LARGE SCALE GENOMIC DNA]</scope>
    <source>
        <strain evidence="1">ISS1980</strain>
    </source>
</reference>
<dbReference type="Proteomes" id="UP000054843">
    <property type="component" value="Unassembled WGS sequence"/>
</dbReference>
<evidence type="ECO:0000313" key="1">
    <source>
        <dbReference type="EMBL" id="KRZ65852.1"/>
    </source>
</evidence>
<accession>A0A0V1M2S3</accession>
<proteinExistence type="predicted"/>
<comment type="caution">
    <text evidence="1">The sequence shown here is derived from an EMBL/GenBank/DDBJ whole genome shotgun (WGS) entry which is preliminary data.</text>
</comment>
<keyword evidence="2" id="KW-1185">Reference proteome</keyword>
<name>A0A0V1M2S3_9BILA</name>
<protein>
    <submittedName>
        <fullName evidence="1">Uncharacterized protein</fullName>
    </submittedName>
</protein>
<sequence length="61" mass="6812">MLYYKNRKSHDTTGDMRSPFLSINVDSCGGTGIWDRGVGAVVLKQPCVRRSTGEQSKQTYD</sequence>
<dbReference type="AlphaFoldDB" id="A0A0V1M2S3"/>
<gene>
    <name evidence="1" type="ORF">T10_4230</name>
</gene>
<dbReference type="EMBL" id="JYDO01000287">
    <property type="protein sequence ID" value="KRZ65852.1"/>
    <property type="molecule type" value="Genomic_DNA"/>
</dbReference>